<comment type="caution">
    <text evidence="2">The sequence shown here is derived from an EMBL/GenBank/DDBJ whole genome shotgun (WGS) entry which is preliminary data.</text>
</comment>
<dbReference type="AlphaFoldDB" id="A0A4S8QCE4"/>
<dbReference type="SUPFAM" id="SSF54913">
    <property type="entry name" value="GlnB-like"/>
    <property type="match status" value="1"/>
</dbReference>
<dbReference type="Pfam" id="PF03091">
    <property type="entry name" value="CutA1"/>
    <property type="match status" value="1"/>
</dbReference>
<proteinExistence type="inferred from homology"/>
<dbReference type="InterPro" id="IPR015867">
    <property type="entry name" value="N-reg_PII/ATP_PRibTrfase_C"/>
</dbReference>
<dbReference type="OrthoDB" id="37622at2"/>
<dbReference type="GO" id="GO:0010038">
    <property type="term" value="P:response to metal ion"/>
    <property type="evidence" value="ECO:0007669"/>
    <property type="project" value="InterPro"/>
</dbReference>
<dbReference type="PANTHER" id="PTHR23419:SF8">
    <property type="entry name" value="FI09726P"/>
    <property type="match status" value="1"/>
</dbReference>
<evidence type="ECO:0000313" key="2">
    <source>
        <dbReference type="EMBL" id="THV41251.1"/>
    </source>
</evidence>
<dbReference type="Proteomes" id="UP000308760">
    <property type="component" value="Unassembled WGS sequence"/>
</dbReference>
<sequence length="121" mass="13308">MAEATALEPICEVVVTGPRTSLMQQMAEDLVNERLVACAQRVDPIRSTFRWNGGVDHQVEERVCFHTRASLVPVIVLRVKALHPYDVPCVLAFPVMAVNPAYHAWVITETAEADTDPTGPA</sequence>
<accession>A0A4S8QCE4</accession>
<dbReference type="PANTHER" id="PTHR23419">
    <property type="entry name" value="DIVALENT CATION TOLERANCE CUTA-RELATED"/>
    <property type="match status" value="1"/>
</dbReference>
<dbReference type="InterPro" id="IPR004323">
    <property type="entry name" value="Ion_tolerance_CutA"/>
</dbReference>
<dbReference type="GO" id="GO:0005507">
    <property type="term" value="F:copper ion binding"/>
    <property type="evidence" value="ECO:0007669"/>
    <property type="project" value="TreeGrafter"/>
</dbReference>
<evidence type="ECO:0000313" key="3">
    <source>
        <dbReference type="Proteomes" id="UP000308760"/>
    </source>
</evidence>
<dbReference type="RefSeq" id="WP_136534883.1">
    <property type="nucleotide sequence ID" value="NZ_STGY01000047.1"/>
</dbReference>
<dbReference type="Gene3D" id="3.30.70.120">
    <property type="match status" value="1"/>
</dbReference>
<dbReference type="EMBL" id="STGY01000047">
    <property type="protein sequence ID" value="THV41251.1"/>
    <property type="molecule type" value="Genomic_DNA"/>
</dbReference>
<evidence type="ECO:0000256" key="1">
    <source>
        <dbReference type="ARBA" id="ARBA00010169"/>
    </source>
</evidence>
<reference evidence="2 3" key="2">
    <citation type="submission" date="2019-05" db="EMBL/GenBank/DDBJ databases">
        <title>Glycomyces buryatensis sp. nov.</title>
        <authorList>
            <person name="Nikitina E."/>
        </authorList>
    </citation>
    <scope>NUCLEOTIDE SEQUENCE [LARGE SCALE GENOMIC DNA]</scope>
    <source>
        <strain evidence="2 3">18</strain>
    </source>
</reference>
<gene>
    <name evidence="2" type="ORF">FAB82_12545</name>
</gene>
<comment type="similarity">
    <text evidence="1">Belongs to the CutA family.</text>
</comment>
<protein>
    <submittedName>
        <fullName evidence="2">Divalent-cation tolerance protein CutA</fullName>
    </submittedName>
</protein>
<keyword evidence="3" id="KW-1185">Reference proteome</keyword>
<name>A0A4S8QCE4_9ACTN</name>
<dbReference type="InterPro" id="IPR011322">
    <property type="entry name" value="N-reg_PII-like_a/b"/>
</dbReference>
<reference evidence="3" key="1">
    <citation type="submission" date="2019-04" db="EMBL/GenBank/DDBJ databases">
        <title>Nocardioides xinjiangensis sp. nov.</title>
        <authorList>
            <person name="Liu S."/>
        </authorList>
    </citation>
    <scope>NUCLEOTIDE SEQUENCE [LARGE SCALE GENOMIC DNA]</scope>
    <source>
        <strain evidence="3">18</strain>
    </source>
</reference>
<organism evidence="2 3">
    <name type="scientific">Glycomyces buryatensis</name>
    <dbReference type="NCBI Taxonomy" id="2570927"/>
    <lineage>
        <taxon>Bacteria</taxon>
        <taxon>Bacillati</taxon>
        <taxon>Actinomycetota</taxon>
        <taxon>Actinomycetes</taxon>
        <taxon>Glycomycetales</taxon>
        <taxon>Glycomycetaceae</taxon>
        <taxon>Glycomyces</taxon>
    </lineage>
</organism>